<feature type="domain" description="TfoX N-terminal" evidence="1">
    <location>
        <begin position="14"/>
        <end position="105"/>
    </location>
</feature>
<dbReference type="InterPro" id="IPR007076">
    <property type="entry name" value="TfoX_N"/>
</dbReference>
<dbReference type="OrthoDB" id="1524907at2"/>
<keyword evidence="4" id="KW-1185">Reference proteome</keyword>
<dbReference type="Proteomes" id="UP000286681">
    <property type="component" value="Unassembled WGS sequence"/>
</dbReference>
<gene>
    <name evidence="2" type="ORF">BRX40_20780</name>
    <name evidence="3" type="ORF">CA257_03375</name>
</gene>
<dbReference type="STRING" id="93064.BRX40_20780"/>
<evidence type="ECO:0000259" key="1">
    <source>
        <dbReference type="Pfam" id="PF04993"/>
    </source>
</evidence>
<reference evidence="3 5" key="3">
    <citation type="submission" date="2018-07" db="EMBL/GenBank/DDBJ databases">
        <title>Genomic and Epidemiologic Investigation of an Indolent Hospital Outbreak.</title>
        <authorList>
            <person name="Johnson R.C."/>
            <person name="Deming C."/>
            <person name="Conlan S."/>
            <person name="Zellmer C.J."/>
            <person name="Michelin A.V."/>
            <person name="Lee-Lin S."/>
            <person name="Thomas P.J."/>
            <person name="Park M."/>
            <person name="Weingarten R.A."/>
            <person name="Less J."/>
            <person name="Dekker J.P."/>
            <person name="Frank K.M."/>
            <person name="Musser K.A."/>
            <person name="Mcquiston J.R."/>
            <person name="Henderson D.K."/>
            <person name="Lau A.F."/>
            <person name="Palmore T.N."/>
            <person name="Segre J.A."/>
        </authorList>
    </citation>
    <scope>NUCLEOTIDE SEQUENCE [LARGE SCALE GENOMIC DNA]</scope>
    <source>
        <strain evidence="3 5">SK-NIH.Env10_0317</strain>
    </source>
</reference>
<organism evidence="2 4">
    <name type="scientific">Sphingomonas koreensis</name>
    <dbReference type="NCBI Taxonomy" id="93064"/>
    <lineage>
        <taxon>Bacteria</taxon>
        <taxon>Pseudomonadati</taxon>
        <taxon>Pseudomonadota</taxon>
        <taxon>Alphaproteobacteria</taxon>
        <taxon>Sphingomonadales</taxon>
        <taxon>Sphingomonadaceae</taxon>
        <taxon>Sphingomonas</taxon>
    </lineage>
</organism>
<dbReference type="AlphaFoldDB" id="A0A1L6JF53"/>
<evidence type="ECO:0000313" key="5">
    <source>
        <dbReference type="Proteomes" id="UP000286681"/>
    </source>
</evidence>
<proteinExistence type="predicted"/>
<name>A0A1L6JF53_9SPHN</name>
<reference evidence="2" key="1">
    <citation type="submission" date="2016-12" db="EMBL/GenBank/DDBJ databases">
        <title>Whole genome sequencing of Sphingomonas koreensis.</title>
        <authorList>
            <person name="Conlan S."/>
            <person name="Thomas P.J."/>
            <person name="Mullikin J."/>
            <person name="Palmore T.N."/>
            <person name="Frank K.M."/>
            <person name="Segre J.A."/>
        </authorList>
    </citation>
    <scope>NUCLEOTIDE SEQUENCE</scope>
    <source>
        <strain evidence="2">ABOJV</strain>
    </source>
</reference>
<dbReference type="EMBL" id="CP018820">
    <property type="protein sequence ID" value="APR54535.1"/>
    <property type="molecule type" value="Genomic_DNA"/>
</dbReference>
<reference evidence="4" key="2">
    <citation type="submission" date="2016-12" db="EMBL/GenBank/DDBJ databases">
        <title>Whole genome sequencing of Sphingomonas sp. ABOJV.</title>
        <authorList>
            <person name="Conlan S."/>
            <person name="Thomas P.J."/>
            <person name="Mullikin J."/>
            <person name="Palmore T.N."/>
            <person name="Frank K.M."/>
            <person name="Segre J.A."/>
        </authorList>
    </citation>
    <scope>NUCLEOTIDE SEQUENCE [LARGE SCALE GENOMIC DNA]</scope>
    <source>
        <strain evidence="4">ABOJV</strain>
    </source>
</reference>
<evidence type="ECO:0000313" key="2">
    <source>
        <dbReference type="EMBL" id="APR54535.1"/>
    </source>
</evidence>
<dbReference type="Gene3D" id="3.30.1460.30">
    <property type="entry name" value="YgaC/TfoX-N like chaperone"/>
    <property type="match status" value="1"/>
</dbReference>
<dbReference type="Pfam" id="PF04993">
    <property type="entry name" value="TfoX_N"/>
    <property type="match status" value="1"/>
</dbReference>
<dbReference type="RefSeq" id="WP_075152865.1">
    <property type="nucleotide sequence ID" value="NZ_CP018820.1"/>
</dbReference>
<dbReference type="Proteomes" id="UP000185161">
    <property type="component" value="Chromosome"/>
</dbReference>
<dbReference type="SUPFAM" id="SSF159894">
    <property type="entry name" value="YgaC/TfoX-N like"/>
    <property type="match status" value="1"/>
</dbReference>
<dbReference type="KEGG" id="skr:BRX40_20780"/>
<dbReference type="GeneID" id="44135005"/>
<evidence type="ECO:0000313" key="3">
    <source>
        <dbReference type="EMBL" id="RSV07050.1"/>
    </source>
</evidence>
<protein>
    <submittedName>
        <fullName evidence="2">Competence protein TfoX</fullName>
    </submittedName>
</protein>
<dbReference type="EMBL" id="QQWO01000002">
    <property type="protein sequence ID" value="RSV07050.1"/>
    <property type="molecule type" value="Genomic_DNA"/>
</dbReference>
<accession>A0A1L6JF53</accession>
<evidence type="ECO:0000313" key="4">
    <source>
        <dbReference type="Proteomes" id="UP000185161"/>
    </source>
</evidence>
<sequence length="117" mass="12958">MAVDAGLLDWVAEAVEPMGNLTHRKMMGGATLYLDGTVFAIISSDDVLWFKADAESDAVWDAAGCDRFTFQMKDRLATMNYRRAPDDVFDDADALREWAALGLEAGRRAPAKKTRLK</sequence>